<keyword evidence="2" id="KW-1185">Reference proteome</keyword>
<protein>
    <submittedName>
        <fullName evidence="1">Uncharacterized protein</fullName>
    </submittedName>
</protein>
<dbReference type="EMBL" id="PDNB01000138">
    <property type="protein sequence ID" value="PGH04301.1"/>
    <property type="molecule type" value="Genomic_DNA"/>
</dbReference>
<dbReference type="AlphaFoldDB" id="A0A2B7X6A8"/>
<dbReference type="Proteomes" id="UP000223968">
    <property type="component" value="Unassembled WGS sequence"/>
</dbReference>
<organism evidence="1 2">
    <name type="scientific">Helicocarpus griseus UAMH5409</name>
    <dbReference type="NCBI Taxonomy" id="1447875"/>
    <lineage>
        <taxon>Eukaryota</taxon>
        <taxon>Fungi</taxon>
        <taxon>Dikarya</taxon>
        <taxon>Ascomycota</taxon>
        <taxon>Pezizomycotina</taxon>
        <taxon>Eurotiomycetes</taxon>
        <taxon>Eurotiomycetidae</taxon>
        <taxon>Onygenales</taxon>
        <taxon>Ajellomycetaceae</taxon>
        <taxon>Helicocarpus</taxon>
    </lineage>
</organism>
<evidence type="ECO:0000313" key="2">
    <source>
        <dbReference type="Proteomes" id="UP000223968"/>
    </source>
</evidence>
<sequence>MEARRSEASLLNKKYQYDHSCKVINYHVTKKGLPVETGEAILAAMKLTDDITRIYHQICDHSTSYYQDDDPFFVNVRLEVIKDAEPIFFSKLPFVEFPRPRDRIIEDEKSAWEYCYTTIEGYYNGDKFVLRYSKPVPSKFTDPVEERIKVYDWLFKWIFANPTGDTRNFGPLCSSNPKSEPQNPATES</sequence>
<reference evidence="1 2" key="1">
    <citation type="submission" date="2017-10" db="EMBL/GenBank/DDBJ databases">
        <title>Comparative genomics in systemic dimorphic fungi from Ajellomycetaceae.</title>
        <authorList>
            <person name="Munoz J.F."/>
            <person name="Mcewen J.G."/>
            <person name="Clay O.K."/>
            <person name="Cuomo C.A."/>
        </authorList>
    </citation>
    <scope>NUCLEOTIDE SEQUENCE [LARGE SCALE GENOMIC DNA]</scope>
    <source>
        <strain evidence="1 2">UAMH5409</strain>
    </source>
</reference>
<dbReference type="OrthoDB" id="4185252at2759"/>
<gene>
    <name evidence="1" type="ORF">AJ79_07148</name>
</gene>
<comment type="caution">
    <text evidence="1">The sequence shown here is derived from an EMBL/GenBank/DDBJ whole genome shotgun (WGS) entry which is preliminary data.</text>
</comment>
<accession>A0A2B7X6A8</accession>
<proteinExistence type="predicted"/>
<name>A0A2B7X6A8_9EURO</name>
<evidence type="ECO:0000313" key="1">
    <source>
        <dbReference type="EMBL" id="PGH04301.1"/>
    </source>
</evidence>
<dbReference type="STRING" id="1447875.A0A2B7X6A8"/>